<dbReference type="Pfam" id="PF24882">
    <property type="entry name" value="WHD_ORC2"/>
    <property type="match status" value="1"/>
</dbReference>
<dbReference type="PANTHER" id="PTHR14052:SF0">
    <property type="entry name" value="ORIGIN RECOGNITION COMPLEX SUBUNIT 2"/>
    <property type="match status" value="1"/>
</dbReference>
<comment type="caution">
    <text evidence="10">The sequence shown here is derived from an EMBL/GenBank/DDBJ whole genome shotgun (WGS) entry which is preliminary data.</text>
</comment>
<evidence type="ECO:0000256" key="4">
    <source>
        <dbReference type="ARBA" id="ARBA00022705"/>
    </source>
</evidence>
<dbReference type="InterPro" id="IPR056772">
    <property type="entry name" value="RecA-like_ORC2"/>
</dbReference>
<evidence type="ECO:0000259" key="9">
    <source>
        <dbReference type="Pfam" id="PF24882"/>
    </source>
</evidence>
<evidence type="ECO:0000256" key="6">
    <source>
        <dbReference type="RuleBase" id="RU368084"/>
    </source>
</evidence>
<dbReference type="GO" id="GO:0006260">
    <property type="term" value="P:DNA replication"/>
    <property type="evidence" value="ECO:0007669"/>
    <property type="project" value="UniProtKB-UniRule"/>
</dbReference>
<gene>
    <name evidence="10" type="ORF">DdX_05626</name>
</gene>
<dbReference type="AlphaFoldDB" id="A0AAD4N6H3"/>
<evidence type="ECO:0000256" key="3">
    <source>
        <dbReference type="ARBA" id="ARBA00019080"/>
    </source>
</evidence>
<protein>
    <recommendedName>
        <fullName evidence="3 6">Origin recognition complex subunit 2</fullName>
    </recommendedName>
</protein>
<dbReference type="Pfam" id="PF04084">
    <property type="entry name" value="RecA-like_ORC2"/>
    <property type="match status" value="1"/>
</dbReference>
<name>A0AAD4N6H3_9BILA</name>
<comment type="similarity">
    <text evidence="2 6">Belongs to the ORC2 family.</text>
</comment>
<evidence type="ECO:0000256" key="7">
    <source>
        <dbReference type="SAM" id="MobiDB-lite"/>
    </source>
</evidence>
<proteinExistence type="inferred from homology"/>
<evidence type="ECO:0000313" key="10">
    <source>
        <dbReference type="EMBL" id="KAI1720243.1"/>
    </source>
</evidence>
<sequence length="629" mass="71565">MDMKSPSKQDKMFDMSQVNNALDAYFSPKRKSPNSRAGIPSPGRLPSRRAIRKLDLNIEESDSDEETSNAQTEPTLKCDLEKLKRCFDNIDEHLPKEVTDKVERFTDEYENWITLTNEFNLLFHGLGSKRELLNDFEKCQLSDYARLICDGFEKDVNIRSILTCFVSEYELKIEGRKTDLIGYAKKVAAELRKKHGVIYLLIHNIDGIGLRDPLAQEALSVLVKGKSVRLLATVDHVNATLLWNQQVRNDLNFLYIPVSTMKACGREILAAESKLLGLDSKASAYKHSFESLETVWKASTANNRKILKQLAIHAKGLNEKKNQEMLTLSEFCKILKDEFVTENETALRIQLVEFVDHNIVEMKDGWIKLKMDRNLLLVSILIRLSLGSLILAAGVGAVAYSFIHSEELAASEDPLGLHHVHKDYFKFFHDQSCGNGTLTIERQLLGEYGSHKKVTNTSVLWIQDHTHERIVHRVGIEAENWEYTFFVYHNYSVLATKTGCQRKDGLGYNAFLKGFGLFALPKVRMEKIVLEPGTRPVNVELYQGEPNFTGIAYGSWRSNSSVPAPYLATAFTQPDQGLVYGWQAYFAATPQSDIHWMEFWFPHMNHSIPDAAVFFDYPLHCLNSTSDHT</sequence>
<feature type="domain" description="Origin recognition complex subunit 2 RecA-like" evidence="8">
    <location>
        <begin position="109"/>
        <end position="256"/>
    </location>
</feature>
<dbReference type="Proteomes" id="UP001201812">
    <property type="component" value="Unassembled WGS sequence"/>
</dbReference>
<keyword evidence="11" id="KW-1185">Reference proteome</keyword>
<evidence type="ECO:0000256" key="5">
    <source>
        <dbReference type="ARBA" id="ARBA00023242"/>
    </source>
</evidence>
<accession>A0AAD4N6H3</accession>
<keyword evidence="5 6" id="KW-0539">Nucleus</keyword>
<dbReference type="InterPro" id="IPR056773">
    <property type="entry name" value="WHD_ORC2"/>
</dbReference>
<comment type="subcellular location">
    <subcellularLocation>
        <location evidence="1 6">Nucleus</location>
    </subcellularLocation>
</comment>
<evidence type="ECO:0000256" key="2">
    <source>
        <dbReference type="ARBA" id="ARBA00007421"/>
    </source>
</evidence>
<comment type="subunit">
    <text evidence="6">Component of the origin recognition complex (ORC).</text>
</comment>
<comment type="function">
    <text evidence="6">Component of the origin recognition complex (ORC) that binds origins of replication. DNA-binding is ATP-dependent. ORC is required to assemble the pre-replication complex necessary to initiate DNA replication.</text>
</comment>
<feature type="region of interest" description="Disordered" evidence="7">
    <location>
        <begin position="23"/>
        <end position="50"/>
    </location>
</feature>
<evidence type="ECO:0000256" key="1">
    <source>
        <dbReference type="ARBA" id="ARBA00004123"/>
    </source>
</evidence>
<keyword evidence="4 6" id="KW-0235">DNA replication</keyword>
<dbReference type="GO" id="GO:0003688">
    <property type="term" value="F:DNA replication origin binding"/>
    <property type="evidence" value="ECO:0007669"/>
    <property type="project" value="UniProtKB-UniRule"/>
</dbReference>
<feature type="domain" description="Origin recognition complex subunit 2 winged-helix" evidence="9">
    <location>
        <begin position="321"/>
        <end position="364"/>
    </location>
</feature>
<organism evidence="10 11">
    <name type="scientific">Ditylenchus destructor</name>
    <dbReference type="NCBI Taxonomy" id="166010"/>
    <lineage>
        <taxon>Eukaryota</taxon>
        <taxon>Metazoa</taxon>
        <taxon>Ecdysozoa</taxon>
        <taxon>Nematoda</taxon>
        <taxon>Chromadorea</taxon>
        <taxon>Rhabditida</taxon>
        <taxon>Tylenchina</taxon>
        <taxon>Tylenchomorpha</taxon>
        <taxon>Sphaerularioidea</taxon>
        <taxon>Anguinidae</taxon>
        <taxon>Anguininae</taxon>
        <taxon>Ditylenchus</taxon>
    </lineage>
</organism>
<evidence type="ECO:0000259" key="8">
    <source>
        <dbReference type="Pfam" id="PF04084"/>
    </source>
</evidence>
<dbReference type="InterPro" id="IPR007220">
    <property type="entry name" value="ORC2"/>
</dbReference>
<dbReference type="GO" id="GO:0005664">
    <property type="term" value="C:nuclear origin of replication recognition complex"/>
    <property type="evidence" value="ECO:0007669"/>
    <property type="project" value="UniProtKB-UniRule"/>
</dbReference>
<dbReference type="PANTHER" id="PTHR14052">
    <property type="entry name" value="ORIGIN RECOGNITION COMPLEX SUBUNIT 2"/>
    <property type="match status" value="1"/>
</dbReference>
<evidence type="ECO:0000313" key="11">
    <source>
        <dbReference type="Proteomes" id="UP001201812"/>
    </source>
</evidence>
<dbReference type="EMBL" id="JAKKPZ010000006">
    <property type="protein sequence ID" value="KAI1720243.1"/>
    <property type="molecule type" value="Genomic_DNA"/>
</dbReference>
<reference evidence="10" key="1">
    <citation type="submission" date="2022-01" db="EMBL/GenBank/DDBJ databases">
        <title>Genome Sequence Resource for Two Populations of Ditylenchus destructor, the Migratory Endoparasitic Phytonematode.</title>
        <authorList>
            <person name="Zhang H."/>
            <person name="Lin R."/>
            <person name="Xie B."/>
        </authorList>
    </citation>
    <scope>NUCLEOTIDE SEQUENCE</scope>
    <source>
        <strain evidence="10">BazhouSP</strain>
    </source>
</reference>